<gene>
    <name evidence="1" type="ORF">OUZ56_007412</name>
</gene>
<protein>
    <submittedName>
        <fullName evidence="1">Uncharacterized protein</fullName>
    </submittedName>
</protein>
<keyword evidence="2" id="KW-1185">Reference proteome</keyword>
<evidence type="ECO:0000313" key="2">
    <source>
        <dbReference type="Proteomes" id="UP001234178"/>
    </source>
</evidence>
<evidence type="ECO:0000313" key="1">
    <source>
        <dbReference type="EMBL" id="KAK4021924.1"/>
    </source>
</evidence>
<comment type="caution">
    <text evidence="1">The sequence shown here is derived from an EMBL/GenBank/DDBJ whole genome shotgun (WGS) entry which is preliminary data.</text>
</comment>
<dbReference type="Proteomes" id="UP001234178">
    <property type="component" value="Unassembled WGS sequence"/>
</dbReference>
<organism evidence="1 2">
    <name type="scientific">Daphnia magna</name>
    <dbReference type="NCBI Taxonomy" id="35525"/>
    <lineage>
        <taxon>Eukaryota</taxon>
        <taxon>Metazoa</taxon>
        <taxon>Ecdysozoa</taxon>
        <taxon>Arthropoda</taxon>
        <taxon>Crustacea</taxon>
        <taxon>Branchiopoda</taxon>
        <taxon>Diplostraca</taxon>
        <taxon>Cladocera</taxon>
        <taxon>Anomopoda</taxon>
        <taxon>Daphniidae</taxon>
        <taxon>Daphnia</taxon>
    </lineage>
</organism>
<name>A0ABR0AA92_9CRUS</name>
<sequence length="63" mass="7027">MTGIHNSERGAVTTCKIAERSKKVNNELFKVSLLLLNNFSGNTQKEEADLSTFTSPKWSVNKL</sequence>
<reference evidence="1 2" key="1">
    <citation type="journal article" date="2023" name="Nucleic Acids Res.">
        <title>The hologenome of Daphnia magna reveals possible DNA methylation and microbiome-mediated evolution of the host genome.</title>
        <authorList>
            <person name="Chaturvedi A."/>
            <person name="Li X."/>
            <person name="Dhandapani V."/>
            <person name="Marshall H."/>
            <person name="Kissane S."/>
            <person name="Cuenca-Cambronero M."/>
            <person name="Asole G."/>
            <person name="Calvet F."/>
            <person name="Ruiz-Romero M."/>
            <person name="Marangio P."/>
            <person name="Guigo R."/>
            <person name="Rago D."/>
            <person name="Mirbahai L."/>
            <person name="Eastwood N."/>
            <person name="Colbourne J.K."/>
            <person name="Zhou J."/>
            <person name="Mallon E."/>
            <person name="Orsini L."/>
        </authorList>
    </citation>
    <scope>NUCLEOTIDE SEQUENCE [LARGE SCALE GENOMIC DNA]</scope>
    <source>
        <strain evidence="1">LRV0_1</strain>
    </source>
</reference>
<proteinExistence type="predicted"/>
<dbReference type="EMBL" id="JAOYFB010000037">
    <property type="protein sequence ID" value="KAK4021924.1"/>
    <property type="molecule type" value="Genomic_DNA"/>
</dbReference>
<accession>A0ABR0AA92</accession>